<dbReference type="EMBL" id="JBHTGR010000015">
    <property type="protein sequence ID" value="MFC7747109.1"/>
    <property type="molecule type" value="Genomic_DNA"/>
</dbReference>
<dbReference type="InterPro" id="IPR000399">
    <property type="entry name" value="TPP-bd_CS"/>
</dbReference>
<dbReference type="NCBIfam" id="NF006377">
    <property type="entry name" value="PRK08611.1"/>
    <property type="match status" value="1"/>
</dbReference>
<dbReference type="InterPro" id="IPR012000">
    <property type="entry name" value="Thiamin_PyroP_enz_cen_dom"/>
</dbReference>
<dbReference type="Pfam" id="PF00205">
    <property type="entry name" value="TPP_enzyme_M"/>
    <property type="match status" value="1"/>
</dbReference>
<evidence type="ECO:0000259" key="5">
    <source>
        <dbReference type="Pfam" id="PF02775"/>
    </source>
</evidence>
<evidence type="ECO:0000256" key="1">
    <source>
        <dbReference type="ARBA" id="ARBA00007812"/>
    </source>
</evidence>
<dbReference type="Proteomes" id="UP001596620">
    <property type="component" value="Unassembled WGS sequence"/>
</dbReference>
<dbReference type="EC" id="1.2.3.3" evidence="7"/>
<name>A0ABW2UT87_9BACI</name>
<dbReference type="SUPFAM" id="SSF52518">
    <property type="entry name" value="Thiamin diphosphate-binding fold (THDP-binding)"/>
    <property type="match status" value="2"/>
</dbReference>
<accession>A0ABW2UT87</accession>
<sequence length="574" mass="63340">MFDNRTGEVMADLLIDWDVNRIYGMPGNSINEFMDDLRKKEDAINFVQIRHEEVGALAASSYAKLTGKLGVCSSIAGPGGIHLLNGLYDAKKDRVPVLAIVGQVPSDDVGTDTHQEINLERMFDGVAVYNRRAETATHLPDMLNTAIRMAYTHRSVSVLIVPDDLFAAKQKQDKKKLTNRTLAASTPVPHQNNLQRAVQLIEAAEKPVILAGKGAYGAREALLEFAEKINAPIVLSLLGKGTIPDRHPLNLGQHGQIGTKPAFEAVMDTDLLLFIGTSFPYRGYLPDDVRSIQIEIMQDRVGGIYPVTEGLCGDTKEILPMLTERISEKENTDFLETYQEKMKRWHAHVDDEKNKREGSLYGPQVIGAVENNMQDDAVVSCDVGNVTVWTSRFLYLTRQHFLLSGGLATIGIGLPGAIASQLAYPDKQVVAICGDGGFAQVMQDFVTAVKYDLPIKVIILNNSKIGMIKYEQQETGNVDYETDLGAIDFAGFAENCGGEGHRVDKQADLDTTMQQAFLSAKPAIIDVVTEDMAPLPGKITYDQAVSYGEFLIKDFFLNKKIEFPDPEKTLRRLF</sequence>
<keyword evidence="7" id="KW-0560">Oxidoreductase</keyword>
<evidence type="ECO:0000259" key="6">
    <source>
        <dbReference type="Pfam" id="PF02776"/>
    </source>
</evidence>
<evidence type="ECO:0000256" key="2">
    <source>
        <dbReference type="ARBA" id="ARBA00023052"/>
    </source>
</evidence>
<comment type="caution">
    <text evidence="7">The sequence shown here is derived from an EMBL/GenBank/DDBJ whole genome shotgun (WGS) entry which is preliminary data.</text>
</comment>
<dbReference type="RefSeq" id="WP_382358629.1">
    <property type="nucleotide sequence ID" value="NZ_JBHTGR010000015.1"/>
</dbReference>
<feature type="domain" description="Thiamine pyrophosphate enzyme central" evidence="4">
    <location>
        <begin position="194"/>
        <end position="322"/>
    </location>
</feature>
<organism evidence="7 8">
    <name type="scientific">Lentibacillus kimchii</name>
    <dbReference type="NCBI Taxonomy" id="1542911"/>
    <lineage>
        <taxon>Bacteria</taxon>
        <taxon>Bacillati</taxon>
        <taxon>Bacillota</taxon>
        <taxon>Bacilli</taxon>
        <taxon>Bacillales</taxon>
        <taxon>Bacillaceae</taxon>
        <taxon>Lentibacillus</taxon>
    </lineage>
</organism>
<dbReference type="InterPro" id="IPR029035">
    <property type="entry name" value="DHS-like_NAD/FAD-binding_dom"/>
</dbReference>
<dbReference type="InterPro" id="IPR012001">
    <property type="entry name" value="Thiamin_PyroP_enz_TPP-bd_dom"/>
</dbReference>
<evidence type="ECO:0000313" key="8">
    <source>
        <dbReference type="Proteomes" id="UP001596620"/>
    </source>
</evidence>
<reference evidence="8" key="1">
    <citation type="journal article" date="2019" name="Int. J. Syst. Evol. Microbiol.">
        <title>The Global Catalogue of Microorganisms (GCM) 10K type strain sequencing project: providing services to taxonomists for standard genome sequencing and annotation.</title>
        <authorList>
            <consortium name="The Broad Institute Genomics Platform"/>
            <consortium name="The Broad Institute Genome Sequencing Center for Infectious Disease"/>
            <person name="Wu L."/>
            <person name="Ma J."/>
        </authorList>
    </citation>
    <scope>NUCLEOTIDE SEQUENCE [LARGE SCALE GENOMIC DNA]</scope>
    <source>
        <strain evidence="8">JCM 30234</strain>
    </source>
</reference>
<dbReference type="SUPFAM" id="SSF52467">
    <property type="entry name" value="DHS-like NAD/FAD-binding domain"/>
    <property type="match status" value="1"/>
</dbReference>
<dbReference type="PANTHER" id="PTHR42981">
    <property type="entry name" value="PYRUVATE DEHYDROGENASE [UBIQUINONE]"/>
    <property type="match status" value="1"/>
</dbReference>
<dbReference type="InterPro" id="IPR047210">
    <property type="entry name" value="TPP_PYR_POXB-like"/>
</dbReference>
<proteinExistence type="inferred from homology"/>
<dbReference type="InterPro" id="IPR047212">
    <property type="entry name" value="TPP_POXB-like"/>
</dbReference>
<gene>
    <name evidence="7" type="ORF">ACFQU8_07650</name>
</gene>
<feature type="domain" description="Thiamine pyrophosphate enzyme TPP-binding" evidence="5">
    <location>
        <begin position="382"/>
        <end position="527"/>
    </location>
</feature>
<keyword evidence="8" id="KW-1185">Reference proteome</keyword>
<protein>
    <submittedName>
        <fullName evidence="7">Pyruvate oxidase</fullName>
        <ecNumber evidence="7">1.2.3.3</ecNumber>
    </submittedName>
</protein>
<keyword evidence="7" id="KW-0670">Pyruvate</keyword>
<dbReference type="Gene3D" id="3.40.50.1220">
    <property type="entry name" value="TPP-binding domain"/>
    <property type="match status" value="1"/>
</dbReference>
<dbReference type="Pfam" id="PF02776">
    <property type="entry name" value="TPP_enzyme_N"/>
    <property type="match status" value="1"/>
</dbReference>
<dbReference type="InterPro" id="IPR047211">
    <property type="entry name" value="POXB-like"/>
</dbReference>
<dbReference type="CDD" id="cd07039">
    <property type="entry name" value="TPP_PYR_POX"/>
    <property type="match status" value="1"/>
</dbReference>
<evidence type="ECO:0000259" key="4">
    <source>
        <dbReference type="Pfam" id="PF00205"/>
    </source>
</evidence>
<dbReference type="InterPro" id="IPR011766">
    <property type="entry name" value="TPP_enzyme_TPP-bd"/>
</dbReference>
<keyword evidence="2 3" id="KW-0786">Thiamine pyrophosphate</keyword>
<dbReference type="Pfam" id="PF02775">
    <property type="entry name" value="TPP_enzyme_C"/>
    <property type="match status" value="1"/>
</dbReference>
<evidence type="ECO:0000256" key="3">
    <source>
        <dbReference type="RuleBase" id="RU362132"/>
    </source>
</evidence>
<feature type="domain" description="Thiamine pyrophosphate enzyme N-terminal TPP-binding" evidence="6">
    <location>
        <begin position="5"/>
        <end position="119"/>
    </location>
</feature>
<dbReference type="PANTHER" id="PTHR42981:SF2">
    <property type="entry name" value="PYRUVATE DEHYDROGENASE [UBIQUINONE]"/>
    <property type="match status" value="1"/>
</dbReference>
<dbReference type="InterPro" id="IPR029061">
    <property type="entry name" value="THDP-binding"/>
</dbReference>
<evidence type="ECO:0000313" key="7">
    <source>
        <dbReference type="EMBL" id="MFC7747109.1"/>
    </source>
</evidence>
<dbReference type="Gene3D" id="3.40.50.970">
    <property type="match status" value="2"/>
</dbReference>
<comment type="similarity">
    <text evidence="1 3">Belongs to the TPP enzyme family.</text>
</comment>
<dbReference type="CDD" id="cd02014">
    <property type="entry name" value="TPP_POX"/>
    <property type="match status" value="1"/>
</dbReference>
<dbReference type="GO" id="GO:0047112">
    <property type="term" value="F:pyruvate oxidase activity"/>
    <property type="evidence" value="ECO:0007669"/>
    <property type="project" value="UniProtKB-EC"/>
</dbReference>
<dbReference type="PROSITE" id="PS00187">
    <property type="entry name" value="TPP_ENZYMES"/>
    <property type="match status" value="1"/>
</dbReference>